<accession>A0AAN5VQ41</accession>
<sequence length="267" mass="31547">MLEKLIFSDNNNFYTESLDKILNLDKFYMLSFIKTKGSPVIIPIASTDYISIILFEEETLANKYLLDNKIDKIMFFSEIKLNALLLLLNNLFYKGLSGIVFNTKIEKDYYSYYYSILDIFNKTENFNNDLIKDENINLIRKLNNILFRNGQIYYIYHPTLCAQDILNCVIRYNIFKDSNDLKFIRVFLEEKEIENYCKKNKIIDNSSKDFPITTIPKDHLCNSLVTLIGREKVDYIKIFSEGKIYKISLNDFITLILNIGFKQIIYN</sequence>
<proteinExistence type="predicted"/>
<dbReference type="EMBL" id="DAEPXK010000075">
    <property type="protein sequence ID" value="HBH1544355.1"/>
    <property type="molecule type" value="Genomic_DNA"/>
</dbReference>
<name>A0AAN5VQ41_CLODI</name>
<gene>
    <name evidence="1" type="ORF">KRM00_003904</name>
</gene>
<dbReference type="AlphaFoldDB" id="A0AAN5VQ41"/>
<reference evidence="1" key="2">
    <citation type="submission" date="2021-06" db="EMBL/GenBank/DDBJ databases">
        <authorList>
            <consortium name="NCBI Pathogen Detection Project"/>
        </authorList>
    </citation>
    <scope>NUCLEOTIDE SEQUENCE</scope>
    <source>
        <strain evidence="1">HN1000</strain>
    </source>
</reference>
<protein>
    <submittedName>
        <fullName evidence="1">Uncharacterized protein</fullName>
    </submittedName>
</protein>
<evidence type="ECO:0000313" key="2">
    <source>
        <dbReference type="Proteomes" id="UP000878956"/>
    </source>
</evidence>
<reference evidence="1" key="1">
    <citation type="journal article" date="2018" name="Genome Biol.">
        <title>SKESA: strategic k-mer extension for scrupulous assemblies.</title>
        <authorList>
            <person name="Souvorov A."/>
            <person name="Agarwala R."/>
            <person name="Lipman D.J."/>
        </authorList>
    </citation>
    <scope>NUCLEOTIDE SEQUENCE</scope>
    <source>
        <strain evidence="1">HN1000</strain>
    </source>
</reference>
<dbReference type="RefSeq" id="WP_009899546.1">
    <property type="nucleotide sequence ID" value="NZ_CP037850.1"/>
</dbReference>
<organism evidence="1 2">
    <name type="scientific">Clostridioides difficile</name>
    <name type="common">Peptoclostridium difficile</name>
    <dbReference type="NCBI Taxonomy" id="1496"/>
    <lineage>
        <taxon>Bacteria</taxon>
        <taxon>Bacillati</taxon>
        <taxon>Bacillota</taxon>
        <taxon>Clostridia</taxon>
        <taxon>Peptostreptococcales</taxon>
        <taxon>Peptostreptococcaceae</taxon>
        <taxon>Clostridioides</taxon>
    </lineage>
</organism>
<evidence type="ECO:0000313" key="1">
    <source>
        <dbReference type="EMBL" id="HBH1544355.1"/>
    </source>
</evidence>
<comment type="caution">
    <text evidence="1">The sequence shown here is derived from an EMBL/GenBank/DDBJ whole genome shotgun (WGS) entry which is preliminary data.</text>
</comment>
<dbReference type="Proteomes" id="UP000878956">
    <property type="component" value="Unassembled WGS sequence"/>
</dbReference>